<comment type="caution">
    <text evidence="14">The sequence shown here is derived from an EMBL/GenBank/DDBJ whole genome shotgun (WGS) entry which is preliminary data.</text>
</comment>
<dbReference type="AlphaFoldDB" id="A0AAD9JF25"/>
<dbReference type="PROSITE" id="PS00010">
    <property type="entry name" value="ASX_HYDROXYL"/>
    <property type="match status" value="1"/>
</dbReference>
<dbReference type="CDD" id="cd00054">
    <property type="entry name" value="EGF_CA"/>
    <property type="match status" value="2"/>
</dbReference>
<feature type="non-terminal residue" evidence="14">
    <location>
        <position position="420"/>
    </location>
</feature>
<organism evidence="14 15">
    <name type="scientific">Ridgeia piscesae</name>
    <name type="common">Tubeworm</name>
    <dbReference type="NCBI Taxonomy" id="27915"/>
    <lineage>
        <taxon>Eukaryota</taxon>
        <taxon>Metazoa</taxon>
        <taxon>Spiralia</taxon>
        <taxon>Lophotrochozoa</taxon>
        <taxon>Annelida</taxon>
        <taxon>Polychaeta</taxon>
        <taxon>Sedentaria</taxon>
        <taxon>Canalipalpata</taxon>
        <taxon>Sabellida</taxon>
        <taxon>Siboglinidae</taxon>
        <taxon>Ridgeia</taxon>
    </lineage>
</organism>
<dbReference type="Gene3D" id="2.10.25.10">
    <property type="entry name" value="Laminin"/>
    <property type="match status" value="6"/>
</dbReference>
<dbReference type="InterPro" id="IPR001881">
    <property type="entry name" value="EGF-like_Ca-bd_dom"/>
</dbReference>
<dbReference type="GO" id="GO:0007219">
    <property type="term" value="P:Notch signaling pathway"/>
    <property type="evidence" value="ECO:0007669"/>
    <property type="project" value="TreeGrafter"/>
</dbReference>
<evidence type="ECO:0000256" key="10">
    <source>
        <dbReference type="ARBA" id="ARBA00023170"/>
    </source>
</evidence>
<evidence type="ECO:0000256" key="9">
    <source>
        <dbReference type="ARBA" id="ARBA00023157"/>
    </source>
</evidence>
<keyword evidence="4" id="KW-0812">Transmembrane</keyword>
<keyword evidence="9 12" id="KW-1015">Disulfide bond</keyword>
<dbReference type="PROSITE" id="PS01186">
    <property type="entry name" value="EGF_2"/>
    <property type="match status" value="5"/>
</dbReference>
<keyword evidence="8" id="KW-0472">Membrane</keyword>
<dbReference type="FunFam" id="2.10.25.10:FF:000012">
    <property type="entry name" value="Delta-like protein"/>
    <property type="match status" value="1"/>
</dbReference>
<proteinExistence type="predicted"/>
<dbReference type="GO" id="GO:0005112">
    <property type="term" value="F:Notch binding"/>
    <property type="evidence" value="ECO:0007669"/>
    <property type="project" value="TreeGrafter"/>
</dbReference>
<feature type="disulfide bond" evidence="12">
    <location>
        <begin position="366"/>
        <end position="375"/>
    </location>
</feature>
<dbReference type="PANTHER" id="PTHR12916">
    <property type="entry name" value="CYTOCHROME C OXIDASE POLYPEPTIDE VIC-2"/>
    <property type="match status" value="1"/>
</dbReference>
<gene>
    <name evidence="14" type="ORF">NP493_2549g00003</name>
</gene>
<evidence type="ECO:0000259" key="13">
    <source>
        <dbReference type="PROSITE" id="PS50026"/>
    </source>
</evidence>
<keyword evidence="5" id="KW-0732">Signal</keyword>
<keyword evidence="11" id="KW-0325">Glycoprotein</keyword>
<dbReference type="Proteomes" id="UP001209878">
    <property type="component" value="Unassembled WGS sequence"/>
</dbReference>
<dbReference type="SUPFAM" id="SSF57184">
    <property type="entry name" value="Growth factor receptor domain"/>
    <property type="match status" value="1"/>
</dbReference>
<accession>A0AAD9JF25</accession>
<dbReference type="PANTHER" id="PTHR12916:SF4">
    <property type="entry name" value="UNINFLATABLE, ISOFORM C"/>
    <property type="match status" value="1"/>
</dbReference>
<feature type="domain" description="EGF-like" evidence="13">
    <location>
        <begin position="302"/>
        <end position="338"/>
    </location>
</feature>
<dbReference type="SUPFAM" id="SSF57196">
    <property type="entry name" value="EGF/Laminin"/>
    <property type="match status" value="2"/>
</dbReference>
<keyword evidence="15" id="KW-1185">Reference proteome</keyword>
<protein>
    <recommendedName>
        <fullName evidence="13">EGF-like domain-containing protein</fullName>
    </recommendedName>
</protein>
<dbReference type="EMBL" id="JAODUO010002532">
    <property type="protein sequence ID" value="KAK2151947.1"/>
    <property type="molecule type" value="Genomic_DNA"/>
</dbReference>
<comment type="subcellular location">
    <subcellularLocation>
        <location evidence="1">Membrane</location>
        <topology evidence="1">Single-pass type I membrane protein</topology>
    </subcellularLocation>
</comment>
<dbReference type="PROSITE" id="PS00022">
    <property type="entry name" value="EGF_1"/>
    <property type="match status" value="3"/>
</dbReference>
<dbReference type="FunFam" id="2.10.25.10:FF:000309">
    <property type="entry name" value="Uncharacterized protein, isoform A"/>
    <property type="match status" value="1"/>
</dbReference>
<evidence type="ECO:0000256" key="1">
    <source>
        <dbReference type="ARBA" id="ARBA00004479"/>
    </source>
</evidence>
<evidence type="ECO:0000313" key="15">
    <source>
        <dbReference type="Proteomes" id="UP001209878"/>
    </source>
</evidence>
<dbReference type="Pfam" id="PF12661">
    <property type="entry name" value="hEGF"/>
    <property type="match status" value="1"/>
</dbReference>
<dbReference type="GO" id="GO:0006897">
    <property type="term" value="P:endocytosis"/>
    <property type="evidence" value="ECO:0007669"/>
    <property type="project" value="UniProtKB-KW"/>
</dbReference>
<dbReference type="PROSITE" id="PS50026">
    <property type="entry name" value="EGF_3"/>
    <property type="match status" value="2"/>
</dbReference>
<evidence type="ECO:0000256" key="3">
    <source>
        <dbReference type="ARBA" id="ARBA00022583"/>
    </source>
</evidence>
<keyword evidence="7" id="KW-1133">Transmembrane helix</keyword>
<dbReference type="InterPro" id="IPR049883">
    <property type="entry name" value="NOTCH1_EGF-like"/>
</dbReference>
<evidence type="ECO:0000256" key="7">
    <source>
        <dbReference type="ARBA" id="ARBA00022989"/>
    </source>
</evidence>
<evidence type="ECO:0000256" key="12">
    <source>
        <dbReference type="PROSITE-ProRule" id="PRU00076"/>
    </source>
</evidence>
<dbReference type="PRINTS" id="PR00010">
    <property type="entry name" value="EGFBLOOD"/>
</dbReference>
<sequence length="420" mass="45246">FTASDGKGGVAAAEVSVNLCDCSGHGECLFDLLADGYELKQTFRIVQCNCSTGWEGDHCESDLDGCQDNPCTEGTNCTDVTPEEQVSTNKSFTCSECPQGTKENEGTCLHVEECIEGTSHCEQECTNTVGSFVCSCVDGYTLNPDNKTCSIEADLESRCKELHCSYNCKETAEDKTKVECFCKSGYKLDGDKRSCDDVDECKTKKGGCDHSCTNFDGGFNCSCNDGFQLMKDKKGCKPCPSGYWGKDCLRDCSCREMVTVCNETSGCADCPDGFKGGDCQDDINECNNNPCDEHANCTNTFDIDECCSSPCLNGGTCKNLVSKFRCSCVRGFTGTVCEAEINICESNPCKNAANCTQAEGKYFCACPPGYTGLNCDIGTAQGDSLSPVLFTVYLKAALCDLQSRLPTRPPADDKFISCIP</sequence>
<keyword evidence="10" id="KW-0675">Receptor</keyword>
<dbReference type="PROSITE" id="PS01187">
    <property type="entry name" value="EGF_CA"/>
    <property type="match status" value="2"/>
</dbReference>
<dbReference type="InterPro" id="IPR000152">
    <property type="entry name" value="EGF-type_Asp/Asn_hydroxyl_site"/>
</dbReference>
<dbReference type="GO" id="GO:0005509">
    <property type="term" value="F:calcium ion binding"/>
    <property type="evidence" value="ECO:0007669"/>
    <property type="project" value="InterPro"/>
</dbReference>
<dbReference type="SMART" id="SM00179">
    <property type="entry name" value="EGF_CA"/>
    <property type="match status" value="5"/>
</dbReference>
<evidence type="ECO:0000256" key="6">
    <source>
        <dbReference type="ARBA" id="ARBA00022737"/>
    </source>
</evidence>
<feature type="disulfide bond" evidence="12">
    <location>
        <begin position="328"/>
        <end position="337"/>
    </location>
</feature>
<evidence type="ECO:0000256" key="2">
    <source>
        <dbReference type="ARBA" id="ARBA00022536"/>
    </source>
</evidence>
<dbReference type="SMART" id="SM00181">
    <property type="entry name" value="EGF"/>
    <property type="match status" value="8"/>
</dbReference>
<keyword evidence="2 12" id="KW-0245">EGF-like domain</keyword>
<dbReference type="GO" id="GO:0016020">
    <property type="term" value="C:membrane"/>
    <property type="evidence" value="ECO:0007669"/>
    <property type="project" value="UniProtKB-SubCell"/>
</dbReference>
<evidence type="ECO:0000313" key="14">
    <source>
        <dbReference type="EMBL" id="KAK2151947.1"/>
    </source>
</evidence>
<dbReference type="Pfam" id="PF07645">
    <property type="entry name" value="EGF_CA"/>
    <property type="match status" value="2"/>
</dbReference>
<reference evidence="14" key="1">
    <citation type="journal article" date="2023" name="Mol. Biol. Evol.">
        <title>Third-Generation Sequencing Reveals the Adaptive Role of the Epigenome in Three Deep-Sea Polychaetes.</title>
        <authorList>
            <person name="Perez M."/>
            <person name="Aroh O."/>
            <person name="Sun Y."/>
            <person name="Lan Y."/>
            <person name="Juniper S.K."/>
            <person name="Young C.R."/>
            <person name="Angers B."/>
            <person name="Qian P.Y."/>
        </authorList>
    </citation>
    <scope>NUCLEOTIDE SEQUENCE</scope>
    <source>
        <strain evidence="14">R07B-5</strain>
    </source>
</reference>
<keyword evidence="6" id="KW-0677">Repeat</keyword>
<comment type="caution">
    <text evidence="12">Lacks conserved residue(s) required for the propagation of feature annotation.</text>
</comment>
<feature type="domain" description="EGF-like" evidence="13">
    <location>
        <begin position="340"/>
        <end position="376"/>
    </location>
</feature>
<evidence type="ECO:0000256" key="11">
    <source>
        <dbReference type="ARBA" id="ARBA00023180"/>
    </source>
</evidence>
<evidence type="ECO:0000256" key="4">
    <source>
        <dbReference type="ARBA" id="ARBA00022692"/>
    </source>
</evidence>
<dbReference type="InterPro" id="IPR009030">
    <property type="entry name" value="Growth_fac_rcpt_cys_sf"/>
</dbReference>
<dbReference type="InterPro" id="IPR013032">
    <property type="entry name" value="EGF-like_CS"/>
</dbReference>
<dbReference type="Pfam" id="PF00008">
    <property type="entry name" value="EGF"/>
    <property type="match status" value="1"/>
</dbReference>
<keyword evidence="3" id="KW-0254">Endocytosis</keyword>
<dbReference type="InterPro" id="IPR018097">
    <property type="entry name" value="EGF_Ca-bd_CS"/>
</dbReference>
<name>A0AAD9JF25_RIDPI</name>
<evidence type="ECO:0000256" key="5">
    <source>
        <dbReference type="ARBA" id="ARBA00022729"/>
    </source>
</evidence>
<dbReference type="InterPro" id="IPR000742">
    <property type="entry name" value="EGF"/>
</dbReference>
<evidence type="ECO:0000256" key="8">
    <source>
        <dbReference type="ARBA" id="ARBA00023136"/>
    </source>
</evidence>
<dbReference type="FunFam" id="2.10.25.10:FF:000009">
    <property type="entry name" value="Low-density lipoprotein receptor isoform 1"/>
    <property type="match status" value="1"/>
</dbReference>